<dbReference type="Pfam" id="PF07992">
    <property type="entry name" value="Pyr_redox_2"/>
    <property type="match status" value="1"/>
</dbReference>
<dbReference type="STRING" id="515620.EUBELI_00200"/>
<organism evidence="2 3">
    <name type="scientific">Lachnospira eligens (strain ATCC 27750 / DSM 3376 / VPI C15-48 / C15-B4)</name>
    <name type="common">Eubacterium eligens</name>
    <dbReference type="NCBI Taxonomy" id="515620"/>
    <lineage>
        <taxon>Bacteria</taxon>
        <taxon>Bacillati</taxon>
        <taxon>Bacillota</taxon>
        <taxon>Clostridia</taxon>
        <taxon>Lachnospirales</taxon>
        <taxon>Lachnospiraceae</taxon>
        <taxon>Lachnospira</taxon>
    </lineage>
</organism>
<dbReference type="PANTHER" id="PTHR42783:SF3">
    <property type="entry name" value="GLUTAMATE SYNTHASE [NADPH] SMALL CHAIN-RELATED"/>
    <property type="match status" value="1"/>
</dbReference>
<dbReference type="InterPro" id="IPR009051">
    <property type="entry name" value="Helical_ferredxn"/>
</dbReference>
<dbReference type="GO" id="GO:0016491">
    <property type="term" value="F:oxidoreductase activity"/>
    <property type="evidence" value="ECO:0007669"/>
    <property type="project" value="InterPro"/>
</dbReference>
<evidence type="ECO:0000313" key="3">
    <source>
        <dbReference type="Proteomes" id="UP000001476"/>
    </source>
</evidence>
<dbReference type="InterPro" id="IPR019575">
    <property type="entry name" value="Nuop51_4Fe4S-bd"/>
</dbReference>
<dbReference type="HOGENOM" id="CLU_000422_3_4_9"/>
<dbReference type="PANTHER" id="PTHR42783">
    <property type="entry name" value="GLUTAMATE SYNTHASE [NADPH] SMALL CHAIN"/>
    <property type="match status" value="1"/>
</dbReference>
<accession>C4Z246</accession>
<dbReference type="KEGG" id="eel:EUBELI_00200"/>
<evidence type="ECO:0000313" key="2">
    <source>
        <dbReference type="EMBL" id="ACR71236.1"/>
    </source>
</evidence>
<dbReference type="Gene3D" id="3.50.50.60">
    <property type="entry name" value="FAD/NAD(P)-binding domain"/>
    <property type="match status" value="2"/>
</dbReference>
<dbReference type="Pfam" id="PF14691">
    <property type="entry name" value="Fer4_20"/>
    <property type="match status" value="1"/>
</dbReference>
<dbReference type="GO" id="GO:0051539">
    <property type="term" value="F:4 iron, 4 sulfur cluster binding"/>
    <property type="evidence" value="ECO:0007669"/>
    <property type="project" value="InterPro"/>
</dbReference>
<evidence type="ECO:0000259" key="1">
    <source>
        <dbReference type="SMART" id="SM00928"/>
    </source>
</evidence>
<dbReference type="InterPro" id="IPR023753">
    <property type="entry name" value="FAD/NAD-binding_dom"/>
</dbReference>
<dbReference type="NCBIfam" id="NF009410">
    <property type="entry name" value="PRK12771.1"/>
    <property type="match status" value="1"/>
</dbReference>
<reference evidence="2 3" key="1">
    <citation type="journal article" date="2009" name="Proc. Natl. Acad. Sci. U.S.A.">
        <title>Characterizing a model human gut microbiota composed of members of its two dominant bacterial phyla.</title>
        <authorList>
            <person name="Mahowald M.A."/>
            <person name="Rey F.E."/>
            <person name="Seedorf H."/>
            <person name="Turnbaugh P.J."/>
            <person name="Fulton R.S."/>
            <person name="Wollam A."/>
            <person name="Shah N."/>
            <person name="Wang C."/>
            <person name="Magrini V."/>
            <person name="Wilson R.K."/>
            <person name="Cantarel B.L."/>
            <person name="Coutinho P.M."/>
            <person name="Henrissat B."/>
            <person name="Crock L.W."/>
            <person name="Russell A."/>
            <person name="Verberkmoes N.C."/>
            <person name="Hettich R.L."/>
            <person name="Gordon J.I."/>
        </authorList>
    </citation>
    <scope>NUCLEOTIDE SEQUENCE [LARGE SCALE GENOMIC DNA]</scope>
    <source>
        <strain evidence="3">ATCC 27750 / DSM 3376 / VPI C15-48 / C15-B4</strain>
    </source>
</reference>
<dbReference type="Proteomes" id="UP000001476">
    <property type="component" value="Chromosome"/>
</dbReference>
<dbReference type="SUPFAM" id="SSF51971">
    <property type="entry name" value="Nucleotide-binding domain"/>
    <property type="match status" value="2"/>
</dbReference>
<dbReference type="Gene3D" id="1.10.1060.10">
    <property type="entry name" value="Alpha-helical ferredoxin"/>
    <property type="match status" value="1"/>
</dbReference>
<dbReference type="SMART" id="SM00928">
    <property type="entry name" value="NADH_4Fe-4S"/>
    <property type="match status" value="1"/>
</dbReference>
<dbReference type="Pfam" id="PF10589">
    <property type="entry name" value="NADH_4Fe-4S"/>
    <property type="match status" value="1"/>
</dbReference>
<dbReference type="InterPro" id="IPR036188">
    <property type="entry name" value="FAD/NAD-bd_sf"/>
</dbReference>
<protein>
    <submittedName>
        <fullName evidence="2">Glutamate synthase (NADPH) small chain</fullName>
    </submittedName>
</protein>
<dbReference type="AlphaFoldDB" id="C4Z246"/>
<dbReference type="PRINTS" id="PR00419">
    <property type="entry name" value="ADXRDTASE"/>
</dbReference>
<keyword evidence="3" id="KW-1185">Reference proteome</keyword>
<dbReference type="InterPro" id="IPR037207">
    <property type="entry name" value="Nuop51_4Fe4S-bd_sf"/>
</dbReference>
<feature type="domain" description="NADH-ubiquinone oxidoreductase 51kDa subunit iron-sulphur binding" evidence="1">
    <location>
        <begin position="41"/>
        <end position="86"/>
    </location>
</feature>
<proteinExistence type="predicted"/>
<name>C4Z246_LACE2</name>
<gene>
    <name evidence="2" type="ordered locus">EUBELI_00200</name>
</gene>
<dbReference type="InterPro" id="IPR028261">
    <property type="entry name" value="DPD_II"/>
</dbReference>
<dbReference type="SUPFAM" id="SSF46548">
    <property type="entry name" value="alpha-helical ferredoxin"/>
    <property type="match status" value="2"/>
</dbReference>
<dbReference type="eggNOG" id="COG0493">
    <property type="taxonomic scope" value="Bacteria"/>
</dbReference>
<dbReference type="Gene3D" id="3.50.50.100">
    <property type="match status" value="1"/>
</dbReference>
<sequence length="615" mass="67108">MERELSRLTIITKDKAQVTMESLYQDLERRIVASPPGLCTIDLTRSFIKMCLAQSCGKCVPCRVGLRQLARLFDDVLDGNATEETLDVIRLTAEGIYYSADCAIGYEAAKLVLKCIDGCEDDFRSHMERGFCSCNSNQPVACVKSCPAGVDIPGYIALVHEGRYADAVRLIRRDNPMPTTCAYICEHPCENRCKRTLIDAPVNIRGLKKMAVDNAGDVPVPACNEPTGKKVAIIGGGPGGLSAAYYLALMGHKVTIFEQRKQLGGMLRYGIPNYRLPRKKLDAEINSILSTGIEVKKNISVGTDITLEDINKEYNAVYISIGAHADKKIGIDGEDAKTGVISAVEMLRAIGDDEMPDYTGKRVVVIGGGNVAMDVARSSVRLGAEKVSIVYRRRKADMTALPEEVEGAEAEGCDVLELMSPVRIEKDENDAAVGLWVQPQMISRIKGGRPSPKTAAKDEVLIPCDLIVVAIGQGIETRYFEEHGVTVKRGTIEALDTSEIKERKGIFAGGDCVTGPATVIRAIAAGKVAAANIDEYLGYHHEITSDVEIPYAGYEDKVPCGRVEVALRDAADRKKDFEPIEYGFSCEEACQESGRCLRCDHFGFGSFRGGREKQW</sequence>
<dbReference type="EMBL" id="CP001104">
    <property type="protein sequence ID" value="ACR71236.1"/>
    <property type="molecule type" value="Genomic_DNA"/>
</dbReference>
<dbReference type="SUPFAM" id="SSF140490">
    <property type="entry name" value="Nqo1C-terminal domain-like"/>
    <property type="match status" value="1"/>
</dbReference>